<dbReference type="Proteomes" id="UP001491310">
    <property type="component" value="Unassembled WGS sequence"/>
</dbReference>
<organism evidence="1 2">
    <name type="scientific">Coccomyxa subellipsoidea</name>
    <dbReference type="NCBI Taxonomy" id="248742"/>
    <lineage>
        <taxon>Eukaryota</taxon>
        <taxon>Viridiplantae</taxon>
        <taxon>Chlorophyta</taxon>
        <taxon>core chlorophytes</taxon>
        <taxon>Trebouxiophyceae</taxon>
        <taxon>Trebouxiophyceae incertae sedis</taxon>
        <taxon>Coccomyxaceae</taxon>
        <taxon>Coccomyxa</taxon>
    </lineage>
</organism>
<proteinExistence type="predicted"/>
<dbReference type="Pfam" id="PF12585">
    <property type="entry name" value="DUF3759"/>
    <property type="match status" value="1"/>
</dbReference>
<dbReference type="InterPro" id="IPR022234">
    <property type="entry name" value="DUF3759"/>
</dbReference>
<reference evidence="1 2" key="1">
    <citation type="journal article" date="2024" name="Nat. Commun.">
        <title>Phylogenomics reveals the evolutionary origins of lichenization in chlorophyte algae.</title>
        <authorList>
            <person name="Puginier C."/>
            <person name="Libourel C."/>
            <person name="Otte J."/>
            <person name="Skaloud P."/>
            <person name="Haon M."/>
            <person name="Grisel S."/>
            <person name="Petersen M."/>
            <person name="Berrin J.G."/>
            <person name="Delaux P.M."/>
            <person name="Dal Grande F."/>
            <person name="Keller J."/>
        </authorList>
    </citation>
    <scope>NUCLEOTIDE SEQUENCE [LARGE SCALE GENOMIC DNA]</scope>
    <source>
        <strain evidence="1 2">SAG 216-7</strain>
    </source>
</reference>
<name>A0ABR2YU82_9CHLO</name>
<protein>
    <submittedName>
        <fullName evidence="1">Uncharacterized protein</fullName>
    </submittedName>
</protein>
<comment type="caution">
    <text evidence="1">The sequence shown here is derived from an EMBL/GenBank/DDBJ whole genome shotgun (WGS) entry which is preliminary data.</text>
</comment>
<dbReference type="PANTHER" id="PTHR37450">
    <property type="entry name" value="CIPC PROTEIN"/>
    <property type="match status" value="1"/>
</dbReference>
<dbReference type="PANTHER" id="PTHR37450:SF1">
    <property type="entry name" value="CIPC PROTEIN"/>
    <property type="match status" value="1"/>
</dbReference>
<accession>A0ABR2YU82</accession>
<evidence type="ECO:0000313" key="1">
    <source>
        <dbReference type="EMBL" id="KAK9915338.1"/>
    </source>
</evidence>
<keyword evidence="2" id="KW-1185">Reference proteome</keyword>
<gene>
    <name evidence="1" type="ORF">WJX75_007832</name>
</gene>
<sequence length="82" mass="8932">MDQQQNYDAVYNQDHQGSFTHEALGGAAAFAAMRAYEKHQESEGKPPSHQLAKELLAGLVGGEMDKLAETKGLNEVDAMRAK</sequence>
<evidence type="ECO:0000313" key="2">
    <source>
        <dbReference type="Proteomes" id="UP001491310"/>
    </source>
</evidence>
<dbReference type="EMBL" id="JALJOT010000005">
    <property type="protein sequence ID" value="KAK9915338.1"/>
    <property type="molecule type" value="Genomic_DNA"/>
</dbReference>